<dbReference type="EMBL" id="CATOUU010000471">
    <property type="protein sequence ID" value="CAI9931095.1"/>
    <property type="molecule type" value="Genomic_DNA"/>
</dbReference>
<evidence type="ECO:0000313" key="1">
    <source>
        <dbReference type="EMBL" id="CAI9931095.1"/>
    </source>
</evidence>
<name>A0AA86P479_9EUKA</name>
<keyword evidence="3" id="KW-1185">Reference proteome</keyword>
<organism evidence="1">
    <name type="scientific">Hexamita inflata</name>
    <dbReference type="NCBI Taxonomy" id="28002"/>
    <lineage>
        <taxon>Eukaryota</taxon>
        <taxon>Metamonada</taxon>
        <taxon>Diplomonadida</taxon>
        <taxon>Hexamitidae</taxon>
        <taxon>Hexamitinae</taxon>
        <taxon>Hexamita</taxon>
    </lineage>
</organism>
<dbReference type="InterPro" id="IPR051291">
    <property type="entry name" value="CIMAP"/>
</dbReference>
<reference evidence="2 3" key="2">
    <citation type="submission" date="2024-07" db="EMBL/GenBank/DDBJ databases">
        <authorList>
            <person name="Akdeniz Z."/>
        </authorList>
    </citation>
    <scope>NUCLEOTIDE SEQUENCE [LARGE SCALE GENOMIC DNA]</scope>
</reference>
<dbReference type="InterPro" id="IPR010736">
    <property type="entry name" value="SHIPPO-rpt"/>
</dbReference>
<reference evidence="1" key="1">
    <citation type="submission" date="2023-06" db="EMBL/GenBank/DDBJ databases">
        <authorList>
            <person name="Kurt Z."/>
        </authorList>
    </citation>
    <scope>NUCLEOTIDE SEQUENCE</scope>
</reference>
<dbReference type="PANTHER" id="PTHR21580">
    <property type="entry name" value="SHIPPO-1-RELATED"/>
    <property type="match status" value="1"/>
</dbReference>
<dbReference type="Pfam" id="PF07004">
    <property type="entry name" value="SHIPPO-rpt"/>
    <property type="match status" value="4"/>
</dbReference>
<proteinExistence type="predicted"/>
<dbReference type="AlphaFoldDB" id="A0AA86P479"/>
<gene>
    <name evidence="1" type="ORF">HINF_LOCUS18740</name>
    <name evidence="2" type="ORF">HINF_LOCUS33461</name>
</gene>
<accession>A0AA86P479</accession>
<evidence type="ECO:0000313" key="3">
    <source>
        <dbReference type="Proteomes" id="UP001642409"/>
    </source>
</evidence>
<comment type="caution">
    <text evidence="1">The sequence shown here is derived from an EMBL/GenBank/DDBJ whole genome shotgun (WGS) entry which is preliminary data.</text>
</comment>
<sequence>MTVQLGLDPRLDFIDKTPGPGAYDVTSADKYKESPIRQYTFSIRPKTGVKLEGPGPNHYAPVIQQENIKQSLGYPYRKFKNATNPGPADYAPVCKAQSNIKHTFAARTKLFSGANIGPGPAAFDVNMNLSAQKTISDINLKMESPRKSIFLNNIVAPAPNAYTVITKAKSAGYSFRPRTKDVFKNNNPGPGAYDQILKEKPKGFTMSSRVKRGWVKY</sequence>
<evidence type="ECO:0000313" key="2">
    <source>
        <dbReference type="EMBL" id="CAL6030584.1"/>
    </source>
</evidence>
<dbReference type="Proteomes" id="UP001642409">
    <property type="component" value="Unassembled WGS sequence"/>
</dbReference>
<dbReference type="PANTHER" id="PTHR21580:SF28">
    <property type="entry name" value="BOREALIN N-TERMINAL DOMAIN-CONTAINING PROTEIN-RELATED"/>
    <property type="match status" value="1"/>
</dbReference>
<protein>
    <submittedName>
        <fullName evidence="1">H-SHIPPO 1</fullName>
    </submittedName>
    <submittedName>
        <fullName evidence="2">H-SHIPPO_1</fullName>
    </submittedName>
</protein>
<dbReference type="EMBL" id="CAXDID020000116">
    <property type="protein sequence ID" value="CAL6030584.1"/>
    <property type="molecule type" value="Genomic_DNA"/>
</dbReference>